<evidence type="ECO:0000313" key="1">
    <source>
        <dbReference type="EMBL" id="PWF22300.1"/>
    </source>
</evidence>
<gene>
    <name evidence="1" type="ORF">DD235_12625</name>
</gene>
<dbReference type="Gene3D" id="3.90.1530.10">
    <property type="entry name" value="Conserved hypothetical protein from pyrococcus furiosus pfu- 392566-001, ParB domain"/>
    <property type="match status" value="1"/>
</dbReference>
<dbReference type="Proteomes" id="UP000245212">
    <property type="component" value="Unassembled WGS sequence"/>
</dbReference>
<comment type="caution">
    <text evidence="1">The sequence shown here is derived from an EMBL/GenBank/DDBJ whole genome shotgun (WGS) entry which is preliminary data.</text>
</comment>
<accession>A0A2V1JVR9</accession>
<organism evidence="1 2">
    <name type="scientific">Corticimicrobacter populi</name>
    <dbReference type="NCBI Taxonomy" id="2175229"/>
    <lineage>
        <taxon>Bacteria</taxon>
        <taxon>Pseudomonadati</taxon>
        <taxon>Pseudomonadota</taxon>
        <taxon>Betaproteobacteria</taxon>
        <taxon>Burkholderiales</taxon>
        <taxon>Alcaligenaceae</taxon>
        <taxon>Corticimicrobacter</taxon>
    </lineage>
</organism>
<dbReference type="InterPro" id="IPR014956">
    <property type="entry name" value="ParBc_2"/>
</dbReference>
<proteinExistence type="predicted"/>
<dbReference type="SUPFAM" id="SSF110849">
    <property type="entry name" value="ParB/Sulfiredoxin"/>
    <property type="match status" value="1"/>
</dbReference>
<dbReference type="EMBL" id="QETA01000005">
    <property type="protein sequence ID" value="PWF22300.1"/>
    <property type="molecule type" value="Genomic_DNA"/>
</dbReference>
<sequence>MTLTCAWAVPTHSTAVAASALRIWLIRIACVSSLEADRSGRRPACFLYIYWMFRRTCHSDYARHWSSVNRADPCLLINIPCCHGHTRPLLRHARTIICTCAVPTLSAPAHGTHSMTAPLRILAASLAAFLMLASSGAGSTEPTQQVRDTSPSRLSGNILQVRLSKLRPTQGAVGHDQIHAILGRWQGGPMPATRQDDPDLFMRYLGQTLRKKFDDYCAANGQSGLATGTLEDLDTLYAARIDTPTSFTCTDAPGTHTAALKTVIIGPGNVLYLTDGHHTFTSFYETRDGGPDVAVHVRIDADYSHLDDATFWSRMVAERKAWLRDGHNVPIAPNRLPTRLGLATPEQPDGLQDDPYRSLVYFARRIGYDNEGLPEFAEFMWADWLRPRLNLSRYRTSPPAAPDTILAPADLSKRHLAPEGSHDSYAAAVRDAALLMSAQPDDAPVAAGYTATELGRIHLQPDAPADSPTSRARRNLIELTRSNTRPDDTPRTAGRLWYAVMYQPVSQPTPQQP</sequence>
<dbReference type="Gene3D" id="1.10.8.10">
    <property type="entry name" value="DNA helicase RuvA subunit, C-terminal domain"/>
    <property type="match status" value="1"/>
</dbReference>
<keyword evidence="2" id="KW-1185">Reference proteome</keyword>
<dbReference type="AlphaFoldDB" id="A0A2V1JVR9"/>
<evidence type="ECO:0000313" key="2">
    <source>
        <dbReference type="Proteomes" id="UP000245212"/>
    </source>
</evidence>
<protein>
    <submittedName>
        <fullName evidence="1">Chromosome partitioning protein ParB</fullName>
    </submittedName>
</protein>
<reference evidence="2" key="1">
    <citation type="submission" date="2018-05" db="EMBL/GenBank/DDBJ databases">
        <authorList>
            <person name="Li Y."/>
        </authorList>
    </citation>
    <scope>NUCLEOTIDE SEQUENCE [LARGE SCALE GENOMIC DNA]</scope>
    <source>
        <strain evidence="2">3d-2-2</strain>
    </source>
</reference>
<dbReference type="CDD" id="cd16390">
    <property type="entry name" value="ParB_N_Srx_like"/>
    <property type="match status" value="1"/>
</dbReference>
<name>A0A2V1JVR9_9BURK</name>
<dbReference type="Pfam" id="PF08857">
    <property type="entry name" value="ParBc_2"/>
    <property type="match status" value="1"/>
</dbReference>
<dbReference type="InterPro" id="IPR036086">
    <property type="entry name" value="ParB/Sulfiredoxin_sf"/>
</dbReference>